<dbReference type="CDD" id="cd06530">
    <property type="entry name" value="S26_SPase_I"/>
    <property type="match status" value="1"/>
</dbReference>
<dbReference type="GO" id="GO:0004252">
    <property type="term" value="F:serine-type endopeptidase activity"/>
    <property type="evidence" value="ECO:0007669"/>
    <property type="project" value="UniProtKB-UniRule"/>
</dbReference>
<reference evidence="4 6" key="2">
    <citation type="submission" date="2013-03" db="EMBL/GenBank/DDBJ databases">
        <title>The Genome Sequence of Enterococcus gilvus ATCC BAA-350 (PacBio/Illumina hybrid assembly).</title>
        <authorList>
            <consortium name="The Broad Institute Genomics Platform"/>
            <consortium name="The Broad Institute Genome Sequencing Center for Infectious Disease"/>
            <person name="Earl A."/>
            <person name="Russ C."/>
            <person name="Gilmore M."/>
            <person name="Surin D."/>
            <person name="Walker B."/>
            <person name="Young S."/>
            <person name="Zeng Q."/>
            <person name="Gargeya S."/>
            <person name="Fitzgerald M."/>
            <person name="Haas B."/>
            <person name="Abouelleil A."/>
            <person name="Allen A.W."/>
            <person name="Alvarado L."/>
            <person name="Arachchi H.M."/>
            <person name="Berlin A.M."/>
            <person name="Chapman S.B."/>
            <person name="Gainer-Dewar J."/>
            <person name="Goldberg J."/>
            <person name="Griggs A."/>
            <person name="Gujja S."/>
            <person name="Hansen M."/>
            <person name="Howarth C."/>
            <person name="Imamovic A."/>
            <person name="Ireland A."/>
            <person name="Larimer J."/>
            <person name="McCowan C."/>
            <person name="Murphy C."/>
            <person name="Pearson M."/>
            <person name="Poon T.W."/>
            <person name="Priest M."/>
            <person name="Roberts A."/>
            <person name="Saif S."/>
            <person name="Shea T."/>
            <person name="Sisk P."/>
            <person name="Sykes S."/>
            <person name="Wortman J."/>
            <person name="Nusbaum C."/>
            <person name="Birren B."/>
        </authorList>
    </citation>
    <scope>NUCLEOTIDE SEQUENCE [LARGE SCALE GENOMIC DNA]</scope>
    <source>
        <strain evidence="4 6">ATCC BAA-350</strain>
    </source>
</reference>
<dbReference type="RefSeq" id="WP_010780438.1">
    <property type="nucleotide sequence ID" value="NZ_ASWH01000001.1"/>
</dbReference>
<dbReference type="GO" id="GO:0009003">
    <property type="term" value="F:signal peptidase activity"/>
    <property type="evidence" value="ECO:0007669"/>
    <property type="project" value="UniProtKB-EC"/>
</dbReference>
<dbReference type="InterPro" id="IPR001733">
    <property type="entry name" value="Peptidase_S26B"/>
</dbReference>
<gene>
    <name evidence="4" type="ORF">I592_01925</name>
    <name evidence="3" type="ORF">UKC_02042</name>
</gene>
<keyword evidence="2" id="KW-0472">Membrane</keyword>
<keyword evidence="2" id="KW-0812">Transmembrane</keyword>
<feature type="transmembrane region" description="Helical" evidence="2">
    <location>
        <begin position="7"/>
        <end position="28"/>
    </location>
</feature>
<evidence type="ECO:0000313" key="4">
    <source>
        <dbReference type="EMBL" id="EOW82605.1"/>
    </source>
</evidence>
<dbReference type="eggNOG" id="COG0681">
    <property type="taxonomic scope" value="Bacteria"/>
</dbReference>
<evidence type="ECO:0000256" key="1">
    <source>
        <dbReference type="NCBIfam" id="TIGR02228"/>
    </source>
</evidence>
<sequence length="177" mass="19790">MKLFSKLLSIIYIGVMLFLIAFFTMIQLGGESFPLQLKTVLSGSMAQSFPQDSLIIVKKGKISNLKVGNIITFEKNQDEVSHRITDIKKRGNEYLFETKGDSNSAIDSDLVDPKAIKGKVLFSLPKVGRVLLIIQTQAGRIASVLTFLDLILLEQFIRLLFASQKKSKSIGIRKVKR</sequence>
<dbReference type="PANTHER" id="PTHR10806">
    <property type="entry name" value="SIGNAL PEPTIDASE COMPLEX CATALYTIC SUBUNIT SEC11"/>
    <property type="match status" value="1"/>
</dbReference>
<evidence type="ECO:0000256" key="2">
    <source>
        <dbReference type="SAM" id="Phobius"/>
    </source>
</evidence>
<keyword evidence="2" id="KW-1133">Transmembrane helix</keyword>
<dbReference type="GO" id="GO:0016020">
    <property type="term" value="C:membrane"/>
    <property type="evidence" value="ECO:0007669"/>
    <property type="project" value="UniProtKB-UniRule"/>
</dbReference>
<proteinExistence type="predicted"/>
<dbReference type="NCBIfam" id="TIGR02228">
    <property type="entry name" value="sigpep_I_arch"/>
    <property type="match status" value="1"/>
</dbReference>
<evidence type="ECO:0000313" key="5">
    <source>
        <dbReference type="Proteomes" id="UP000013750"/>
    </source>
</evidence>
<comment type="caution">
    <text evidence="3">The sequence shown here is derived from an EMBL/GenBank/DDBJ whole genome shotgun (WGS) entry which is preliminary data.</text>
</comment>
<keyword evidence="6" id="KW-1185">Reference proteome</keyword>
<dbReference type="EC" id="3.4.21.89" evidence="1"/>
<dbReference type="GO" id="GO:0006465">
    <property type="term" value="P:signal peptide processing"/>
    <property type="evidence" value="ECO:0007669"/>
    <property type="project" value="UniProtKB-UniRule"/>
</dbReference>
<dbReference type="OrthoDB" id="2195064at2"/>
<dbReference type="EMBL" id="AJDQ01000007">
    <property type="protein sequence ID" value="EOI56145.1"/>
    <property type="molecule type" value="Genomic_DNA"/>
</dbReference>
<dbReference type="Proteomes" id="UP000014160">
    <property type="component" value="Unassembled WGS sequence"/>
</dbReference>
<dbReference type="HOGENOM" id="CLU_1560568_0_0_9"/>
<dbReference type="PANTHER" id="PTHR10806:SF6">
    <property type="entry name" value="SIGNAL PEPTIDASE COMPLEX CATALYTIC SUBUNIT SEC11"/>
    <property type="match status" value="1"/>
</dbReference>
<evidence type="ECO:0000313" key="3">
    <source>
        <dbReference type="EMBL" id="EOI56145.1"/>
    </source>
</evidence>
<organism evidence="3 5">
    <name type="scientific">Enterococcus gilvus ATCC BAA-350</name>
    <dbReference type="NCBI Taxonomy" id="1158614"/>
    <lineage>
        <taxon>Bacteria</taxon>
        <taxon>Bacillati</taxon>
        <taxon>Bacillota</taxon>
        <taxon>Bacilli</taxon>
        <taxon>Lactobacillales</taxon>
        <taxon>Enterococcaceae</taxon>
        <taxon>Enterococcus</taxon>
    </lineage>
</organism>
<reference evidence="3 5" key="1">
    <citation type="submission" date="2013-02" db="EMBL/GenBank/DDBJ databases">
        <title>The Genome Sequence of Enterococcus gilvus ATCC BAA-350.</title>
        <authorList>
            <consortium name="The Broad Institute Genome Sequencing Platform"/>
            <consortium name="The Broad Institute Genome Sequencing Center for Infectious Disease"/>
            <person name="Earl A.M."/>
            <person name="Gilmore M.S."/>
            <person name="Lebreton F."/>
            <person name="Walker B."/>
            <person name="Young S.K."/>
            <person name="Zeng Q."/>
            <person name="Gargeya S."/>
            <person name="Fitzgerald M."/>
            <person name="Haas B."/>
            <person name="Abouelleil A."/>
            <person name="Alvarado L."/>
            <person name="Arachchi H.M."/>
            <person name="Berlin A.M."/>
            <person name="Chapman S.B."/>
            <person name="Dewar J."/>
            <person name="Goldberg J."/>
            <person name="Griggs A."/>
            <person name="Gujja S."/>
            <person name="Hansen M."/>
            <person name="Howarth C."/>
            <person name="Imamovic A."/>
            <person name="Larimer J."/>
            <person name="McCowan C."/>
            <person name="Murphy C."/>
            <person name="Neiman D."/>
            <person name="Pearson M."/>
            <person name="Priest M."/>
            <person name="Roberts A."/>
            <person name="Saif S."/>
            <person name="Shea T."/>
            <person name="Sisk P."/>
            <person name="Sykes S."/>
            <person name="Wortman J."/>
            <person name="Nusbaum C."/>
            <person name="Birren B."/>
        </authorList>
    </citation>
    <scope>NUCLEOTIDE SEQUENCE [LARGE SCALE GENOMIC DNA]</scope>
    <source>
        <strain evidence="3 5">ATCC BAA-350</strain>
    </source>
</reference>
<protein>
    <recommendedName>
        <fullName evidence="1">Signal peptidase I</fullName>
        <ecNumber evidence="1">3.4.21.89</ecNumber>
    </recommendedName>
</protein>
<dbReference type="InterPro" id="IPR019533">
    <property type="entry name" value="Peptidase_S26"/>
</dbReference>
<evidence type="ECO:0000313" key="6">
    <source>
        <dbReference type="Proteomes" id="UP000014160"/>
    </source>
</evidence>
<dbReference type="Proteomes" id="UP000013750">
    <property type="component" value="Unassembled WGS sequence"/>
</dbReference>
<name>R2VEG7_9ENTE</name>
<dbReference type="AlphaFoldDB" id="R2VEG7"/>
<dbReference type="PATRIC" id="fig|1158614.3.peg.2052"/>
<accession>R2VEG7</accession>
<dbReference type="EMBL" id="ASWH01000001">
    <property type="protein sequence ID" value="EOW82605.1"/>
    <property type="molecule type" value="Genomic_DNA"/>
</dbReference>